<comment type="caution">
    <text evidence="4">The sequence shown here is derived from an EMBL/GenBank/DDBJ whole genome shotgun (WGS) entry which is preliminary data.</text>
</comment>
<evidence type="ECO:0000313" key="4">
    <source>
        <dbReference type="EMBL" id="GAI18092.1"/>
    </source>
</evidence>
<dbReference type="Gene3D" id="3.40.1190.20">
    <property type="match status" value="1"/>
</dbReference>
<dbReference type="SUPFAM" id="SSF53613">
    <property type="entry name" value="Ribokinase-like"/>
    <property type="match status" value="1"/>
</dbReference>
<evidence type="ECO:0000256" key="2">
    <source>
        <dbReference type="ARBA" id="ARBA00022777"/>
    </source>
</evidence>
<dbReference type="AlphaFoldDB" id="X1LFL2"/>
<name>X1LFL2_9ZZZZ</name>
<dbReference type="Pfam" id="PF00294">
    <property type="entry name" value="PfkB"/>
    <property type="match status" value="1"/>
</dbReference>
<dbReference type="InterPro" id="IPR011611">
    <property type="entry name" value="PfkB_dom"/>
</dbReference>
<accession>X1LFL2</accession>
<protein>
    <recommendedName>
        <fullName evidence="3">Carbohydrate kinase PfkB domain-containing protein</fullName>
    </recommendedName>
</protein>
<dbReference type="PROSITE" id="PS00584">
    <property type="entry name" value="PFKB_KINASES_2"/>
    <property type="match status" value="1"/>
</dbReference>
<gene>
    <name evidence="4" type="ORF">S06H3_14272</name>
</gene>
<evidence type="ECO:0000256" key="1">
    <source>
        <dbReference type="ARBA" id="ARBA00022679"/>
    </source>
</evidence>
<proteinExistence type="predicted"/>
<feature type="domain" description="Carbohydrate kinase PfkB" evidence="3">
    <location>
        <begin position="8"/>
        <end position="82"/>
    </location>
</feature>
<reference evidence="4" key="1">
    <citation type="journal article" date="2014" name="Front. Microbiol.">
        <title>High frequency of phylogenetically diverse reductive dehalogenase-homologous genes in deep subseafloor sedimentary metagenomes.</title>
        <authorList>
            <person name="Kawai M."/>
            <person name="Futagami T."/>
            <person name="Toyoda A."/>
            <person name="Takaki Y."/>
            <person name="Nishi S."/>
            <person name="Hori S."/>
            <person name="Arai W."/>
            <person name="Tsubouchi T."/>
            <person name="Morono Y."/>
            <person name="Uchiyama I."/>
            <person name="Ito T."/>
            <person name="Fujiyama A."/>
            <person name="Inagaki F."/>
            <person name="Takami H."/>
        </authorList>
    </citation>
    <scope>NUCLEOTIDE SEQUENCE</scope>
    <source>
        <strain evidence="4">Expedition CK06-06</strain>
    </source>
</reference>
<dbReference type="InterPro" id="IPR002173">
    <property type="entry name" value="Carboh/pur_kinase_PfkB_CS"/>
</dbReference>
<dbReference type="InterPro" id="IPR029056">
    <property type="entry name" value="Ribokinase-like"/>
</dbReference>
<dbReference type="EMBL" id="BARV01006978">
    <property type="protein sequence ID" value="GAI18092.1"/>
    <property type="molecule type" value="Genomic_DNA"/>
</dbReference>
<evidence type="ECO:0000259" key="3">
    <source>
        <dbReference type="Pfam" id="PF00294"/>
    </source>
</evidence>
<dbReference type="GO" id="GO:0016301">
    <property type="term" value="F:kinase activity"/>
    <property type="evidence" value="ECO:0007669"/>
    <property type="project" value="UniProtKB-KW"/>
</dbReference>
<keyword evidence="2" id="KW-0418">Kinase</keyword>
<dbReference type="PANTHER" id="PTHR10584">
    <property type="entry name" value="SUGAR KINASE"/>
    <property type="match status" value="1"/>
</dbReference>
<keyword evidence="1" id="KW-0808">Transferase</keyword>
<organism evidence="4">
    <name type="scientific">marine sediment metagenome</name>
    <dbReference type="NCBI Taxonomy" id="412755"/>
    <lineage>
        <taxon>unclassified sequences</taxon>
        <taxon>metagenomes</taxon>
        <taxon>ecological metagenomes</taxon>
    </lineage>
</organism>
<sequence>MKVKEVSRKTIVLLTKGKNGCSIIERGKELEVPTRPLPEKDPTGAGDLFLGGFAYGILRGYSLEKSAQVANYCGGLGVGRIGIPTKIKIRESLV</sequence>
<dbReference type="PANTHER" id="PTHR10584:SF166">
    <property type="entry name" value="RIBOKINASE"/>
    <property type="match status" value="1"/>
</dbReference>